<feature type="non-terminal residue" evidence="10">
    <location>
        <position position="923"/>
    </location>
</feature>
<dbReference type="STRING" id="1448308.A0A2T2NRK6"/>
<organism evidence="10 11">
    <name type="scientific">Corynespora cassiicola Philippines</name>
    <dbReference type="NCBI Taxonomy" id="1448308"/>
    <lineage>
        <taxon>Eukaryota</taxon>
        <taxon>Fungi</taxon>
        <taxon>Dikarya</taxon>
        <taxon>Ascomycota</taxon>
        <taxon>Pezizomycotina</taxon>
        <taxon>Dothideomycetes</taxon>
        <taxon>Pleosporomycetidae</taxon>
        <taxon>Pleosporales</taxon>
        <taxon>Corynesporascaceae</taxon>
        <taxon>Corynespora</taxon>
    </lineage>
</organism>
<feature type="transmembrane region" description="Helical" evidence="8">
    <location>
        <begin position="581"/>
        <end position="601"/>
    </location>
</feature>
<comment type="subcellular location">
    <subcellularLocation>
        <location evidence="1">Nucleus</location>
    </subcellularLocation>
</comment>
<dbReference type="GO" id="GO:0045944">
    <property type="term" value="P:positive regulation of transcription by RNA polymerase II"/>
    <property type="evidence" value="ECO:0007669"/>
    <property type="project" value="TreeGrafter"/>
</dbReference>
<dbReference type="CDD" id="cd12148">
    <property type="entry name" value="fungal_TF_MHR"/>
    <property type="match status" value="1"/>
</dbReference>
<dbReference type="GO" id="GO:0043565">
    <property type="term" value="F:sequence-specific DNA binding"/>
    <property type="evidence" value="ECO:0007669"/>
    <property type="project" value="TreeGrafter"/>
</dbReference>
<dbReference type="EMBL" id="KZ678134">
    <property type="protein sequence ID" value="PSN67999.1"/>
    <property type="molecule type" value="Genomic_DNA"/>
</dbReference>
<evidence type="ECO:0000256" key="7">
    <source>
        <dbReference type="SAM" id="MobiDB-lite"/>
    </source>
</evidence>
<feature type="domain" description="Xylanolytic transcriptional activator regulatory" evidence="9">
    <location>
        <begin position="351"/>
        <end position="423"/>
    </location>
</feature>
<evidence type="ECO:0000256" key="3">
    <source>
        <dbReference type="ARBA" id="ARBA00023015"/>
    </source>
</evidence>
<dbReference type="InterPro" id="IPR051711">
    <property type="entry name" value="Stress_Response_Reg"/>
</dbReference>
<keyword evidence="5" id="KW-0804">Transcription</keyword>
<keyword evidence="3" id="KW-0805">Transcription regulation</keyword>
<gene>
    <name evidence="10" type="ORF">BS50DRAFT_456550</name>
</gene>
<keyword evidence="8" id="KW-0812">Transmembrane</keyword>
<feature type="compositionally biased region" description="Basic and acidic residues" evidence="7">
    <location>
        <begin position="128"/>
        <end position="142"/>
    </location>
</feature>
<reference evidence="10 11" key="1">
    <citation type="journal article" date="2018" name="Front. Microbiol.">
        <title>Genome-Wide Analysis of Corynespora cassiicola Leaf Fall Disease Putative Effectors.</title>
        <authorList>
            <person name="Lopez D."/>
            <person name="Ribeiro S."/>
            <person name="Label P."/>
            <person name="Fumanal B."/>
            <person name="Venisse J.S."/>
            <person name="Kohler A."/>
            <person name="de Oliveira R.R."/>
            <person name="Labutti K."/>
            <person name="Lipzen A."/>
            <person name="Lail K."/>
            <person name="Bauer D."/>
            <person name="Ohm R.A."/>
            <person name="Barry K.W."/>
            <person name="Spatafora J."/>
            <person name="Grigoriev I.V."/>
            <person name="Martin F.M."/>
            <person name="Pujade-Renaud V."/>
        </authorList>
    </citation>
    <scope>NUCLEOTIDE SEQUENCE [LARGE SCALE GENOMIC DNA]</scope>
    <source>
        <strain evidence="10 11">Philippines</strain>
    </source>
</reference>
<dbReference type="GO" id="GO:0008270">
    <property type="term" value="F:zinc ion binding"/>
    <property type="evidence" value="ECO:0007669"/>
    <property type="project" value="InterPro"/>
</dbReference>
<evidence type="ECO:0000256" key="1">
    <source>
        <dbReference type="ARBA" id="ARBA00004123"/>
    </source>
</evidence>
<keyword evidence="6" id="KW-0539">Nucleus</keyword>
<feature type="non-terminal residue" evidence="10">
    <location>
        <position position="1"/>
    </location>
</feature>
<evidence type="ECO:0000313" key="10">
    <source>
        <dbReference type="EMBL" id="PSN67999.1"/>
    </source>
</evidence>
<keyword evidence="8" id="KW-0472">Membrane</keyword>
<keyword evidence="11" id="KW-1185">Reference proteome</keyword>
<keyword evidence="8" id="KW-1133">Transmembrane helix</keyword>
<keyword evidence="4" id="KW-0238">DNA-binding</keyword>
<keyword evidence="2" id="KW-0862">Zinc</keyword>
<dbReference type="PANTHER" id="PTHR47540:SF1">
    <property type="entry name" value="ACTIVATOR OF STRESS GENES 1-RELATED"/>
    <property type="match status" value="1"/>
</dbReference>
<evidence type="ECO:0000256" key="4">
    <source>
        <dbReference type="ARBA" id="ARBA00023125"/>
    </source>
</evidence>
<protein>
    <submittedName>
        <fullName evidence="10">Transcriptional activator Mut3p</fullName>
    </submittedName>
</protein>
<proteinExistence type="predicted"/>
<dbReference type="GO" id="GO:0005634">
    <property type="term" value="C:nucleus"/>
    <property type="evidence" value="ECO:0007669"/>
    <property type="project" value="UniProtKB-SubCell"/>
</dbReference>
<feature type="region of interest" description="Disordered" evidence="7">
    <location>
        <begin position="101"/>
        <end position="143"/>
    </location>
</feature>
<dbReference type="GO" id="GO:0006351">
    <property type="term" value="P:DNA-templated transcription"/>
    <property type="evidence" value="ECO:0007669"/>
    <property type="project" value="InterPro"/>
</dbReference>
<dbReference type="PANTHER" id="PTHR47540">
    <property type="entry name" value="THIAMINE REPRESSIBLE GENES REGULATORY PROTEIN THI5"/>
    <property type="match status" value="1"/>
</dbReference>
<evidence type="ECO:0000256" key="6">
    <source>
        <dbReference type="ARBA" id="ARBA00023242"/>
    </source>
</evidence>
<dbReference type="SMART" id="SM00906">
    <property type="entry name" value="Fungal_trans"/>
    <property type="match status" value="1"/>
</dbReference>
<dbReference type="AlphaFoldDB" id="A0A2T2NRK6"/>
<evidence type="ECO:0000259" key="9">
    <source>
        <dbReference type="SMART" id="SM00906"/>
    </source>
</evidence>
<evidence type="ECO:0000313" key="11">
    <source>
        <dbReference type="Proteomes" id="UP000240883"/>
    </source>
</evidence>
<feature type="region of interest" description="Disordered" evidence="7">
    <location>
        <begin position="204"/>
        <end position="223"/>
    </location>
</feature>
<evidence type="ECO:0000256" key="2">
    <source>
        <dbReference type="ARBA" id="ARBA00022833"/>
    </source>
</evidence>
<accession>A0A2T2NRK6</accession>
<name>A0A2T2NRK6_CORCC</name>
<evidence type="ECO:0000256" key="8">
    <source>
        <dbReference type="SAM" id="Phobius"/>
    </source>
</evidence>
<evidence type="ECO:0000256" key="5">
    <source>
        <dbReference type="ARBA" id="ARBA00023163"/>
    </source>
</evidence>
<dbReference type="Proteomes" id="UP000240883">
    <property type="component" value="Unassembled WGS sequence"/>
</dbReference>
<feature type="region of interest" description="Disordered" evidence="7">
    <location>
        <begin position="1"/>
        <end position="37"/>
    </location>
</feature>
<dbReference type="OrthoDB" id="422427at2759"/>
<sequence>QVDDTADSADQTSPINDDADDQPQKPIVPMQKRRRVTRACDECTYDQPSNRRRNAQPQYVEALETQLKRARALLQIVFPNPLDLNDPSIDVHLQNGMLPQMPMGAPRQPQPHPHPQPQMPLDPRMAAHRREEPPRDDPHDASLESMVKSTGQLDLDEEGTWEYHGHSSGLSFMRTLQQQFRDIMQAPPSSSPFAKFRPLSQVFDSPGSVQQSPADSASVLPPGTDLPPKKEARILCDNALIDAGALLRVVHLPSFYKSMDRIYETTPDNYGTQDHNFLPLLYSVLALGTLFAKKEKELDAVGYESTIDEGFKYFRASRSLIDIADCRDLTSLQAIVFMIQFLQSSAKLSTCYAYIGVALRSALRMGLHRSFNANFNPIESETRKRLFWVIRKMDTYVGAMLGLPHFLDDEDIDQDWPVEVDDEYITETEIRPMPEGRISVMAASNAHTRIVQVLAKICKYVYPIKGASSGNTNSVTYAVSYSKIREIEQDLAQWLDQLPMALRPGGEAPQLIIRVQQLLRMAYGHAQLLLYRPFLHYVSPNLKNKSVDQRAFACASACISVSRNIIHITAEMKRGGLLIGAYWFSMYTTFFAIVSLLYFVLENPNNPTSQELLREAQEGKEVLAHFAKRSLAADRCTSTLNSIFEKLPEAVKRGGETIESKKRRQGSSPQSLMSRPNLLKQDEFSSLGPRRASTFPESIPISKRTLANSLPMSQNHFGAYNSPGSDFFDPAPSLTPTSSTSNLMGPGQTPAQSFPPTPMTNSFVDPSGLNVPLSDVSALMFPSADPMAYPNQPMTTFENSHSQAFERKHESPTIAHLPYQTPGLDMKSHHPFSPAGMGPLPLGPRRPTDSEVQLFGPMPMYLMQGAQLAGAHGQRSFHTPMQAAQQNPPVSNPENMNFEELFGGDEWNSMFTDQGMGVGTGGP</sequence>
<dbReference type="InterPro" id="IPR007219">
    <property type="entry name" value="XnlR_reg_dom"/>
</dbReference>
<feature type="region of interest" description="Disordered" evidence="7">
    <location>
        <begin position="654"/>
        <end position="678"/>
    </location>
</feature>
<feature type="compositionally biased region" description="Pro residues" evidence="7">
    <location>
        <begin position="108"/>
        <end position="120"/>
    </location>
</feature>
<dbReference type="Pfam" id="PF04082">
    <property type="entry name" value="Fungal_trans"/>
    <property type="match status" value="1"/>
</dbReference>